<protein>
    <submittedName>
        <fullName evidence="1">Uncharacterized protein</fullName>
    </submittedName>
</protein>
<evidence type="ECO:0000313" key="1">
    <source>
        <dbReference type="EMBL" id="EOX90746.1"/>
    </source>
</evidence>
<sequence length="52" mass="6071">MTLALHRFPLGCSSNFQRFLKILGWVPLNLTFDEQCCITTKHSLGFYVTFFQ</sequence>
<keyword evidence="2" id="KW-1185">Reference proteome</keyword>
<accession>A0A061DGF1</accession>
<gene>
    <name evidence="1" type="ORF">TCM_000129</name>
</gene>
<dbReference type="InParanoid" id="A0A061DGF1"/>
<organism evidence="1 2">
    <name type="scientific">Theobroma cacao</name>
    <name type="common">Cacao</name>
    <name type="synonym">Cocoa</name>
    <dbReference type="NCBI Taxonomy" id="3641"/>
    <lineage>
        <taxon>Eukaryota</taxon>
        <taxon>Viridiplantae</taxon>
        <taxon>Streptophyta</taxon>
        <taxon>Embryophyta</taxon>
        <taxon>Tracheophyta</taxon>
        <taxon>Spermatophyta</taxon>
        <taxon>Magnoliopsida</taxon>
        <taxon>eudicotyledons</taxon>
        <taxon>Gunneridae</taxon>
        <taxon>Pentapetalae</taxon>
        <taxon>rosids</taxon>
        <taxon>malvids</taxon>
        <taxon>Malvales</taxon>
        <taxon>Malvaceae</taxon>
        <taxon>Byttnerioideae</taxon>
        <taxon>Theobroma</taxon>
    </lineage>
</organism>
<dbReference type="AlphaFoldDB" id="A0A061DGF1"/>
<reference evidence="1 2" key="1">
    <citation type="journal article" date="2013" name="Genome Biol.">
        <title>The genome sequence of the most widely cultivated cacao type and its use to identify candidate genes regulating pod color.</title>
        <authorList>
            <person name="Motamayor J.C."/>
            <person name="Mockaitis K."/>
            <person name="Schmutz J."/>
            <person name="Haiminen N."/>
            <person name="Iii D.L."/>
            <person name="Cornejo O."/>
            <person name="Findley S.D."/>
            <person name="Zheng P."/>
            <person name="Utro F."/>
            <person name="Royaert S."/>
            <person name="Saski C."/>
            <person name="Jenkins J."/>
            <person name="Podicheti R."/>
            <person name="Zhao M."/>
            <person name="Scheffler B.E."/>
            <person name="Stack J.C."/>
            <person name="Feltus F.A."/>
            <person name="Mustiga G.M."/>
            <person name="Amores F."/>
            <person name="Phillips W."/>
            <person name="Marelli J.P."/>
            <person name="May G.D."/>
            <person name="Shapiro H."/>
            <person name="Ma J."/>
            <person name="Bustamante C.D."/>
            <person name="Schnell R.J."/>
            <person name="Main D."/>
            <person name="Gilbert D."/>
            <person name="Parida L."/>
            <person name="Kuhn D.N."/>
        </authorList>
    </citation>
    <scope>NUCLEOTIDE SEQUENCE [LARGE SCALE GENOMIC DNA]</scope>
    <source>
        <strain evidence="2">cv. Matina 1-6</strain>
    </source>
</reference>
<proteinExistence type="predicted"/>
<dbReference type="EMBL" id="CM001879">
    <property type="protein sequence ID" value="EOX90746.1"/>
    <property type="molecule type" value="Genomic_DNA"/>
</dbReference>
<evidence type="ECO:0000313" key="2">
    <source>
        <dbReference type="Proteomes" id="UP000026915"/>
    </source>
</evidence>
<name>A0A061DGF1_THECC</name>
<dbReference type="Proteomes" id="UP000026915">
    <property type="component" value="Chromosome 1"/>
</dbReference>
<dbReference type="Gramene" id="EOX90746">
    <property type="protein sequence ID" value="EOX90746"/>
    <property type="gene ID" value="TCM_000129"/>
</dbReference>
<dbReference type="HOGENOM" id="CLU_3091180_0_0_1"/>